<dbReference type="EMBL" id="JANPWB010000004">
    <property type="protein sequence ID" value="KAJ1195833.1"/>
    <property type="molecule type" value="Genomic_DNA"/>
</dbReference>
<evidence type="ECO:0000313" key="1">
    <source>
        <dbReference type="EMBL" id="KAJ1195833.1"/>
    </source>
</evidence>
<dbReference type="AlphaFoldDB" id="A0AAV7V6Y0"/>
<sequence>MFPVIRKSHGFAYGIGVGTVLGVGTSQSIGPGACAHADARGPTGSHVCFDTGAYVGAGISIGADGDTVPGVRNSQSVWVGTGPGVGSCVVACIGAGTGDDIVLSVCVDTSPNVGGAADVGADVGAGACDGRGTILGAGTVPWVDTSGGIDVGTDLATGVGVCRSPSVADVAGVVLV</sequence>
<gene>
    <name evidence="1" type="ORF">NDU88_005101</name>
</gene>
<comment type="caution">
    <text evidence="1">The sequence shown here is derived from an EMBL/GenBank/DDBJ whole genome shotgun (WGS) entry which is preliminary data.</text>
</comment>
<reference evidence="1" key="1">
    <citation type="journal article" date="2022" name="bioRxiv">
        <title>Sequencing and chromosome-scale assembly of the giantPleurodeles waltlgenome.</title>
        <authorList>
            <person name="Brown T."/>
            <person name="Elewa A."/>
            <person name="Iarovenko S."/>
            <person name="Subramanian E."/>
            <person name="Araus A.J."/>
            <person name="Petzold A."/>
            <person name="Susuki M."/>
            <person name="Suzuki K.-i.T."/>
            <person name="Hayashi T."/>
            <person name="Toyoda A."/>
            <person name="Oliveira C."/>
            <person name="Osipova E."/>
            <person name="Leigh N.D."/>
            <person name="Simon A."/>
            <person name="Yun M.H."/>
        </authorList>
    </citation>
    <scope>NUCLEOTIDE SEQUENCE</scope>
    <source>
        <strain evidence="1">20211129_DDA</strain>
        <tissue evidence="1">Liver</tissue>
    </source>
</reference>
<evidence type="ECO:0000313" key="2">
    <source>
        <dbReference type="Proteomes" id="UP001066276"/>
    </source>
</evidence>
<organism evidence="1 2">
    <name type="scientific">Pleurodeles waltl</name>
    <name type="common">Iberian ribbed newt</name>
    <dbReference type="NCBI Taxonomy" id="8319"/>
    <lineage>
        <taxon>Eukaryota</taxon>
        <taxon>Metazoa</taxon>
        <taxon>Chordata</taxon>
        <taxon>Craniata</taxon>
        <taxon>Vertebrata</taxon>
        <taxon>Euteleostomi</taxon>
        <taxon>Amphibia</taxon>
        <taxon>Batrachia</taxon>
        <taxon>Caudata</taxon>
        <taxon>Salamandroidea</taxon>
        <taxon>Salamandridae</taxon>
        <taxon>Pleurodelinae</taxon>
        <taxon>Pleurodeles</taxon>
    </lineage>
</organism>
<dbReference type="Proteomes" id="UP001066276">
    <property type="component" value="Chromosome 2_2"/>
</dbReference>
<protein>
    <submittedName>
        <fullName evidence="1">Uncharacterized protein</fullName>
    </submittedName>
</protein>
<name>A0AAV7V6Y0_PLEWA</name>
<accession>A0AAV7V6Y0</accession>
<keyword evidence="2" id="KW-1185">Reference proteome</keyword>
<proteinExistence type="predicted"/>